<organism evidence="2 3">
    <name type="scientific">Dreissena polymorpha</name>
    <name type="common">Zebra mussel</name>
    <name type="synonym">Mytilus polymorpha</name>
    <dbReference type="NCBI Taxonomy" id="45954"/>
    <lineage>
        <taxon>Eukaryota</taxon>
        <taxon>Metazoa</taxon>
        <taxon>Spiralia</taxon>
        <taxon>Lophotrochozoa</taxon>
        <taxon>Mollusca</taxon>
        <taxon>Bivalvia</taxon>
        <taxon>Autobranchia</taxon>
        <taxon>Heteroconchia</taxon>
        <taxon>Euheterodonta</taxon>
        <taxon>Imparidentia</taxon>
        <taxon>Neoheterodontei</taxon>
        <taxon>Myida</taxon>
        <taxon>Dreissenoidea</taxon>
        <taxon>Dreissenidae</taxon>
        <taxon>Dreissena</taxon>
    </lineage>
</organism>
<feature type="compositionally biased region" description="Polar residues" evidence="1">
    <location>
        <begin position="195"/>
        <end position="206"/>
    </location>
</feature>
<name>A0A9D4REF0_DREPO</name>
<feature type="compositionally biased region" description="Basic and acidic residues" evidence="1">
    <location>
        <begin position="207"/>
        <end position="220"/>
    </location>
</feature>
<comment type="caution">
    <text evidence="2">The sequence shown here is derived from an EMBL/GenBank/DDBJ whole genome shotgun (WGS) entry which is preliminary data.</text>
</comment>
<reference evidence="2" key="2">
    <citation type="submission" date="2020-11" db="EMBL/GenBank/DDBJ databases">
        <authorList>
            <person name="McCartney M.A."/>
            <person name="Auch B."/>
            <person name="Kono T."/>
            <person name="Mallez S."/>
            <person name="Becker A."/>
            <person name="Gohl D.M."/>
            <person name="Silverstein K.A.T."/>
            <person name="Koren S."/>
            <person name="Bechman K.B."/>
            <person name="Herman A."/>
            <person name="Abrahante J.E."/>
            <person name="Garbe J."/>
        </authorList>
    </citation>
    <scope>NUCLEOTIDE SEQUENCE</scope>
    <source>
        <strain evidence="2">Duluth1</strain>
        <tissue evidence="2">Whole animal</tissue>
    </source>
</reference>
<reference evidence="2" key="1">
    <citation type="journal article" date="2019" name="bioRxiv">
        <title>The Genome of the Zebra Mussel, Dreissena polymorpha: A Resource for Invasive Species Research.</title>
        <authorList>
            <person name="McCartney M.A."/>
            <person name="Auch B."/>
            <person name="Kono T."/>
            <person name="Mallez S."/>
            <person name="Zhang Y."/>
            <person name="Obille A."/>
            <person name="Becker A."/>
            <person name="Abrahante J.E."/>
            <person name="Garbe J."/>
            <person name="Badalamenti J.P."/>
            <person name="Herman A."/>
            <person name="Mangelson H."/>
            <person name="Liachko I."/>
            <person name="Sullivan S."/>
            <person name="Sone E.D."/>
            <person name="Koren S."/>
            <person name="Silverstein K.A.T."/>
            <person name="Beckman K.B."/>
            <person name="Gohl D.M."/>
        </authorList>
    </citation>
    <scope>NUCLEOTIDE SEQUENCE</scope>
    <source>
        <strain evidence="2">Duluth1</strain>
        <tissue evidence="2">Whole animal</tissue>
    </source>
</reference>
<dbReference type="OrthoDB" id="10065076at2759"/>
<accession>A0A9D4REF0</accession>
<protein>
    <submittedName>
        <fullName evidence="2">Uncharacterized protein</fullName>
    </submittedName>
</protein>
<dbReference type="InterPro" id="IPR053819">
    <property type="entry name" value="TEADIR3_omega_loop"/>
</dbReference>
<dbReference type="AlphaFoldDB" id="A0A9D4REF0"/>
<evidence type="ECO:0000256" key="1">
    <source>
        <dbReference type="SAM" id="MobiDB-lite"/>
    </source>
</evidence>
<dbReference type="EMBL" id="JAIWYP010000002">
    <property type="protein sequence ID" value="KAH3864463.1"/>
    <property type="molecule type" value="Genomic_DNA"/>
</dbReference>
<dbReference type="Pfam" id="PF15238">
    <property type="entry name" value="TEADIR3"/>
    <property type="match status" value="1"/>
</dbReference>
<evidence type="ECO:0000313" key="3">
    <source>
        <dbReference type="Proteomes" id="UP000828390"/>
    </source>
</evidence>
<proteinExistence type="predicted"/>
<gene>
    <name evidence="2" type="ORF">DPMN_027481</name>
</gene>
<evidence type="ECO:0000313" key="2">
    <source>
        <dbReference type="EMBL" id="KAH3864463.1"/>
    </source>
</evidence>
<dbReference type="Proteomes" id="UP000828390">
    <property type="component" value="Unassembled WGS sequence"/>
</dbReference>
<feature type="region of interest" description="Disordered" evidence="1">
    <location>
        <begin position="195"/>
        <end position="220"/>
    </location>
</feature>
<sequence length="333" mass="37430">MLEVAGYGPLPHRFPAMHDRNAMVLGQQDRMTPSGTLTPLHPVPPRELQHTSVIKKLDHSVDSIIPVNRSDGSSHVSACVDSTPRPMYETRVSDAFMEDDFSDHDSHYSEDFMEDDDDMEVEEVAPTPDITKQLLNFATMVSTDIQKFFGRKKGEEDSCDIYEDKWGSTKSGRELYYADLMKIVHGEDKVGKSNGSSLLDISNSVSEKNDNRDSFSGKPDKKIGIGPLNDLFEYGLRHFLTDKKLKQSKEIKKLKIDPKKFENVAPMNTRKLPTSFWKEPGTDSRAFVQNGGNSTVLQTNNPPDFSDLLESWRLDKFNGDISSSEVSMSPESV</sequence>
<keyword evidence="3" id="KW-1185">Reference proteome</keyword>